<evidence type="ECO:0000256" key="3">
    <source>
        <dbReference type="ARBA" id="ARBA00023315"/>
    </source>
</evidence>
<dbReference type="AlphaFoldDB" id="A0A8J3HU80"/>
<comment type="catalytic activity">
    <reaction evidence="4">
        <text>a 2-deoxystreptamine antibiotic + acetyl-CoA = an N(3)-acetyl-2-deoxystreptamine antibiotic + CoA + H(+)</text>
        <dbReference type="Rhea" id="RHEA:12665"/>
        <dbReference type="ChEBI" id="CHEBI:15378"/>
        <dbReference type="ChEBI" id="CHEBI:57287"/>
        <dbReference type="ChEBI" id="CHEBI:57288"/>
        <dbReference type="ChEBI" id="CHEBI:57921"/>
        <dbReference type="ChEBI" id="CHEBI:77452"/>
        <dbReference type="EC" id="2.3.1.81"/>
    </reaction>
</comment>
<dbReference type="Proteomes" id="UP000612362">
    <property type="component" value="Unassembled WGS sequence"/>
</dbReference>
<sequence length="277" mass="30831">MMSQEELIARTPEPRTRESLTRDLRQLGVEAGMTLIVHSSLSSLGWVSGGPVAVVQALMDVLTNEGTLVAPTQSGGLSDPTYWQNPPVPREWWPLIQETMPAYDPQTTPTLGMGAIVETFRNFPGVLRSDHPLVSLAAWGRHAEFITAKHSLNYALGENSPLARIYDLDGYILLLGVGYDRCTSLHLAEYRAPGSTEITQSAPIFEHGQRVWKQLKDIDLDSDIFPILGTEFEQQNKFLMGKVGSADARLFNQRLVIDFGVQWLTRQRQKGSQDQLA</sequence>
<evidence type="ECO:0000256" key="4">
    <source>
        <dbReference type="RuleBase" id="RU365031"/>
    </source>
</evidence>
<keyword evidence="4" id="KW-0046">Antibiotic resistance</keyword>
<gene>
    <name evidence="5" type="primary">yokD</name>
    <name evidence="5" type="ORF">KSX_15340</name>
</gene>
<dbReference type="EMBL" id="BNJF01000001">
    <property type="protein sequence ID" value="GHO43371.1"/>
    <property type="molecule type" value="Genomic_DNA"/>
</dbReference>
<reference evidence="5" key="1">
    <citation type="submission" date="2020-10" db="EMBL/GenBank/DDBJ databases">
        <title>Taxonomic study of unclassified bacteria belonging to the class Ktedonobacteria.</title>
        <authorList>
            <person name="Yabe S."/>
            <person name="Wang C.M."/>
            <person name="Zheng Y."/>
            <person name="Sakai Y."/>
            <person name="Cavaletti L."/>
            <person name="Monciardini P."/>
            <person name="Donadio S."/>
        </authorList>
    </citation>
    <scope>NUCLEOTIDE SEQUENCE</scope>
    <source>
        <strain evidence="5">SOSP1-1</strain>
    </source>
</reference>
<dbReference type="PANTHER" id="PTHR11104">
    <property type="entry name" value="AMINOGLYCOSIDE N3-ACETYLTRANSFERASE"/>
    <property type="match status" value="1"/>
</dbReference>
<keyword evidence="6" id="KW-1185">Reference proteome</keyword>
<evidence type="ECO:0000256" key="1">
    <source>
        <dbReference type="ARBA" id="ARBA00006383"/>
    </source>
</evidence>
<dbReference type="GO" id="GO:0046677">
    <property type="term" value="P:response to antibiotic"/>
    <property type="evidence" value="ECO:0007669"/>
    <property type="project" value="UniProtKB-KW"/>
</dbReference>
<dbReference type="PANTHER" id="PTHR11104:SF0">
    <property type="entry name" value="SPBETA PROPHAGE-DERIVED AMINOGLYCOSIDE N(3')-ACETYLTRANSFERASE-LIKE PROTEIN YOKD"/>
    <property type="match status" value="1"/>
</dbReference>
<keyword evidence="3 4" id="KW-0012">Acyltransferase</keyword>
<comment type="caution">
    <text evidence="5">The sequence shown here is derived from an EMBL/GenBank/DDBJ whole genome shotgun (WGS) entry which is preliminary data.</text>
</comment>
<evidence type="ECO:0000313" key="5">
    <source>
        <dbReference type="EMBL" id="GHO43371.1"/>
    </source>
</evidence>
<proteinExistence type="inferred from homology"/>
<dbReference type="SUPFAM" id="SSF110710">
    <property type="entry name" value="TTHA0583/YokD-like"/>
    <property type="match status" value="1"/>
</dbReference>
<evidence type="ECO:0000256" key="2">
    <source>
        <dbReference type="ARBA" id="ARBA00022679"/>
    </source>
</evidence>
<dbReference type="GO" id="GO:0046353">
    <property type="term" value="F:aminoglycoside 3-N-acetyltransferase activity"/>
    <property type="evidence" value="ECO:0007669"/>
    <property type="project" value="UniProtKB-EC"/>
</dbReference>
<organism evidence="5 6">
    <name type="scientific">Ktedonospora formicarum</name>
    <dbReference type="NCBI Taxonomy" id="2778364"/>
    <lineage>
        <taxon>Bacteria</taxon>
        <taxon>Bacillati</taxon>
        <taxon>Chloroflexota</taxon>
        <taxon>Ktedonobacteria</taxon>
        <taxon>Ktedonobacterales</taxon>
        <taxon>Ktedonobacteraceae</taxon>
        <taxon>Ktedonospora</taxon>
    </lineage>
</organism>
<protein>
    <recommendedName>
        <fullName evidence="4">Aminoglycoside N(3)-acetyltransferase</fullName>
        <ecNumber evidence="4">2.3.1.-</ecNumber>
    </recommendedName>
</protein>
<accession>A0A8J3HU80</accession>
<comment type="similarity">
    <text evidence="1 4">Belongs to the antibiotic N-acetyltransferase family.</text>
</comment>
<name>A0A8J3HU80_9CHLR</name>
<dbReference type="InterPro" id="IPR003679">
    <property type="entry name" value="Amioglycoside_AcTrfase"/>
</dbReference>
<keyword evidence="2 4" id="KW-0808">Transferase</keyword>
<dbReference type="EC" id="2.3.1.-" evidence="4"/>
<evidence type="ECO:0000313" key="6">
    <source>
        <dbReference type="Proteomes" id="UP000612362"/>
    </source>
</evidence>
<dbReference type="InterPro" id="IPR028345">
    <property type="entry name" value="Antibiotic_NAT-like"/>
</dbReference>
<dbReference type="Pfam" id="PF02522">
    <property type="entry name" value="Antibiotic_NAT"/>
    <property type="match status" value="1"/>
</dbReference>